<feature type="compositionally biased region" description="Polar residues" evidence="1">
    <location>
        <begin position="570"/>
        <end position="581"/>
    </location>
</feature>
<dbReference type="EMBL" id="CM003529">
    <property type="protein sequence ID" value="RCV09623.1"/>
    <property type="molecule type" value="Genomic_DNA"/>
</dbReference>
<dbReference type="InterPro" id="IPR003245">
    <property type="entry name" value="Phytocyanin_dom"/>
</dbReference>
<reference evidence="4" key="2">
    <citation type="submission" date="2015-07" db="EMBL/GenBank/DDBJ databases">
        <authorList>
            <person name="Noorani M."/>
        </authorList>
    </citation>
    <scope>NUCLEOTIDE SEQUENCE</scope>
    <source>
        <strain evidence="4">Yugu1</strain>
    </source>
</reference>
<evidence type="ECO:0000256" key="2">
    <source>
        <dbReference type="SAM" id="SignalP"/>
    </source>
</evidence>
<accession>A0A368PVI3</accession>
<sequence length="669" mass="72085">MASSSWLVWLLAAAAMAAAAGRRGGLPVFDYPKGQYTVTEVDSETLRECYRQGNTINEWASGHDVVVALEKAGRRWFFSSLANHCDLGLKLLVNISLIRPILLRRLHLSLFLRRPLRRPRSSVAGAGHVRCRLEPVQDRQHGCPVGSLESLHCFAISTHFRLRLCTRSSAFRTRNSAAVNTPAKNTMRCRNGGAPQTNAAATSANAATSMYATHRPLTSALTKAPKRVGFLGPTTTGRVPAAGMSTAACFGSGGGVGAPSGTTTVGRRTENGESGGGRRPVPPCGPRTAVPHAESATPDAPAAQAHDAGSHRAPQAPVPTQHAGGPRRRQPQAPTLLGTTPPPPQRLRMLDDGDEVAELSFAVLFSFCLGMLVMLLLRPVATSDQRRALPQAGREAEKEMQLAKASADLLHGGGATDLFRSARSPPSGVLRHARHLEKETQLTHNHKEVGSETFRECYLQGNTINQWVSAHDVVALEKAASQTTAMGSSTSPKSPAAAPGSPSHRAGASSSASYCSGAFVHLLLFLRRSLRCPRGPLRELLLLRRRRRRLSPSTTARSTRRRLRGRPSWQAPSSRPHSCSSKFRGAARYMSSYQVGAGLPAHRQVESESKTTRGVQSKRRRRFPRASSVGRSLHCFAISTHKTSPGSETTESNSTHRTQCFSISSLNET</sequence>
<dbReference type="PROSITE" id="PS51485">
    <property type="entry name" value="PHYTOCYANIN"/>
    <property type="match status" value="1"/>
</dbReference>
<keyword evidence="2" id="KW-0732">Signal</keyword>
<organism evidence="4">
    <name type="scientific">Setaria italica</name>
    <name type="common">Foxtail millet</name>
    <name type="synonym">Panicum italicum</name>
    <dbReference type="NCBI Taxonomy" id="4555"/>
    <lineage>
        <taxon>Eukaryota</taxon>
        <taxon>Viridiplantae</taxon>
        <taxon>Streptophyta</taxon>
        <taxon>Embryophyta</taxon>
        <taxon>Tracheophyta</taxon>
        <taxon>Spermatophyta</taxon>
        <taxon>Magnoliopsida</taxon>
        <taxon>Liliopsida</taxon>
        <taxon>Poales</taxon>
        <taxon>Poaceae</taxon>
        <taxon>PACMAD clade</taxon>
        <taxon>Panicoideae</taxon>
        <taxon>Panicodae</taxon>
        <taxon>Paniceae</taxon>
        <taxon>Cenchrinae</taxon>
        <taxon>Setaria</taxon>
    </lineage>
</organism>
<dbReference type="SUPFAM" id="SSF49503">
    <property type="entry name" value="Cupredoxins"/>
    <property type="match status" value="1"/>
</dbReference>
<feature type="signal peptide" evidence="2">
    <location>
        <begin position="1"/>
        <end position="21"/>
    </location>
</feature>
<evidence type="ECO:0000259" key="3">
    <source>
        <dbReference type="PROSITE" id="PS51485"/>
    </source>
</evidence>
<dbReference type="AlphaFoldDB" id="A0A368PVI3"/>
<evidence type="ECO:0000256" key="1">
    <source>
        <dbReference type="SAM" id="MobiDB-lite"/>
    </source>
</evidence>
<dbReference type="Gene3D" id="2.60.40.420">
    <property type="entry name" value="Cupredoxins - blue copper proteins"/>
    <property type="match status" value="1"/>
</dbReference>
<dbReference type="GO" id="GO:0009055">
    <property type="term" value="F:electron transfer activity"/>
    <property type="evidence" value="ECO:0007669"/>
    <property type="project" value="InterPro"/>
</dbReference>
<feature type="region of interest" description="Disordered" evidence="1">
    <location>
        <begin position="600"/>
        <end position="628"/>
    </location>
</feature>
<feature type="chain" id="PRO_5017000509" description="Phytocyanin domain-containing protein" evidence="2">
    <location>
        <begin position="22"/>
        <end position="669"/>
    </location>
</feature>
<dbReference type="InterPro" id="IPR008972">
    <property type="entry name" value="Cupredoxin"/>
</dbReference>
<reference evidence="4" key="1">
    <citation type="journal article" date="2012" name="Nat. Biotechnol.">
        <title>Reference genome sequence of the model plant Setaria.</title>
        <authorList>
            <person name="Bennetzen J.L."/>
            <person name="Schmutz J."/>
            <person name="Wang H."/>
            <person name="Percifield R."/>
            <person name="Hawkins J."/>
            <person name="Pontaroli A.C."/>
            <person name="Estep M."/>
            <person name="Feng L."/>
            <person name="Vaughn J.N."/>
            <person name="Grimwood J."/>
            <person name="Jenkins J."/>
            <person name="Barry K."/>
            <person name="Lindquist E."/>
            <person name="Hellsten U."/>
            <person name="Deshpande S."/>
            <person name="Wang X."/>
            <person name="Wu X."/>
            <person name="Mitros T."/>
            <person name="Triplett J."/>
            <person name="Yang X."/>
            <person name="Ye C.Y."/>
            <person name="Mauro-Herrera M."/>
            <person name="Wang L."/>
            <person name="Li P."/>
            <person name="Sharma M."/>
            <person name="Sharma R."/>
            <person name="Ronald P.C."/>
            <person name="Panaud O."/>
            <person name="Kellogg E.A."/>
            <person name="Brutnell T.P."/>
            <person name="Doust A.N."/>
            <person name="Tuskan G.A."/>
            <person name="Rokhsar D."/>
            <person name="Devos K.M."/>
        </authorList>
    </citation>
    <scope>NUCLEOTIDE SEQUENCE [LARGE SCALE GENOMIC DNA]</scope>
    <source>
        <strain evidence="4">Yugu1</strain>
    </source>
</reference>
<protein>
    <recommendedName>
        <fullName evidence="3">Phytocyanin domain-containing protein</fullName>
    </recommendedName>
</protein>
<feature type="region of interest" description="Disordered" evidence="1">
    <location>
        <begin position="550"/>
        <end position="581"/>
    </location>
</feature>
<feature type="compositionally biased region" description="Low complexity" evidence="1">
    <location>
        <begin position="487"/>
        <end position="508"/>
    </location>
</feature>
<proteinExistence type="predicted"/>
<feature type="region of interest" description="Disordered" evidence="1">
    <location>
        <begin position="641"/>
        <end position="669"/>
    </location>
</feature>
<dbReference type="STRING" id="4555.A0A368PVI3"/>
<name>A0A368PVI3_SETIT</name>
<evidence type="ECO:0000313" key="4">
    <source>
        <dbReference type="EMBL" id="RCV09623.1"/>
    </source>
</evidence>
<feature type="region of interest" description="Disordered" evidence="1">
    <location>
        <begin position="483"/>
        <end position="508"/>
    </location>
</feature>
<dbReference type="Pfam" id="PF02298">
    <property type="entry name" value="Cu_bind_like"/>
    <property type="match status" value="1"/>
</dbReference>
<dbReference type="OrthoDB" id="687943at2759"/>
<gene>
    <name evidence="4" type="ORF">SETIT_2G044100v2</name>
</gene>
<feature type="domain" description="Phytocyanin" evidence="3">
    <location>
        <begin position="1"/>
        <end position="97"/>
    </location>
</feature>
<feature type="region of interest" description="Disordered" evidence="1">
    <location>
        <begin position="251"/>
        <end position="348"/>
    </location>
</feature>